<dbReference type="HOGENOM" id="CLU_1045810_0_0_1"/>
<dbReference type="GeneID" id="26252133"/>
<comment type="similarity">
    <text evidence="5">Belongs to the PIR protein family.</text>
</comment>
<feature type="transmembrane region" description="Helical" evidence="7">
    <location>
        <begin position="243"/>
        <end position="264"/>
    </location>
</feature>
<organism evidence="10 11">
    <name type="scientific">Bipolaris victoriae (strain FI3)</name>
    <name type="common">Victoria blight of oats agent</name>
    <name type="synonym">Cochliobolus victoriae</name>
    <dbReference type="NCBI Taxonomy" id="930091"/>
    <lineage>
        <taxon>Eukaryota</taxon>
        <taxon>Fungi</taxon>
        <taxon>Dikarya</taxon>
        <taxon>Ascomycota</taxon>
        <taxon>Pezizomycotina</taxon>
        <taxon>Dothideomycetes</taxon>
        <taxon>Pleosporomycetidae</taxon>
        <taxon>Pleosporales</taxon>
        <taxon>Pleosporineae</taxon>
        <taxon>Pleosporaceae</taxon>
        <taxon>Bipolaris</taxon>
    </lineage>
</organism>
<proteinExistence type="inferred from homology"/>
<evidence type="ECO:0000256" key="7">
    <source>
        <dbReference type="SAM" id="Phobius"/>
    </source>
</evidence>
<dbReference type="OrthoDB" id="5415592at2759"/>
<dbReference type="RefSeq" id="XP_014553978.1">
    <property type="nucleotide sequence ID" value="XM_014698492.1"/>
</dbReference>
<gene>
    <name evidence="10" type="ORF">COCVIDRAFT_18181</name>
</gene>
<reference evidence="10 11" key="1">
    <citation type="journal article" date="2013" name="PLoS Genet.">
        <title>Comparative genome structure, secondary metabolite, and effector coding capacity across Cochliobolus pathogens.</title>
        <authorList>
            <person name="Condon B.J."/>
            <person name="Leng Y."/>
            <person name="Wu D."/>
            <person name="Bushley K.E."/>
            <person name="Ohm R.A."/>
            <person name="Otillar R."/>
            <person name="Martin J."/>
            <person name="Schackwitz W."/>
            <person name="Grimwood J."/>
            <person name="MohdZainudin N."/>
            <person name="Xue C."/>
            <person name="Wang R."/>
            <person name="Manning V.A."/>
            <person name="Dhillon B."/>
            <person name="Tu Z.J."/>
            <person name="Steffenson B.J."/>
            <person name="Salamov A."/>
            <person name="Sun H."/>
            <person name="Lowry S."/>
            <person name="LaButti K."/>
            <person name="Han J."/>
            <person name="Copeland A."/>
            <person name="Lindquist E."/>
            <person name="Barry K."/>
            <person name="Schmutz J."/>
            <person name="Baker S.E."/>
            <person name="Ciuffetti L.M."/>
            <person name="Grigoriev I.V."/>
            <person name="Zhong S."/>
            <person name="Turgeon B.G."/>
        </authorList>
    </citation>
    <scope>NUCLEOTIDE SEQUENCE [LARGE SCALE GENOMIC DNA]</scope>
    <source>
        <strain evidence="10 11">FI3</strain>
    </source>
</reference>
<dbReference type="EMBL" id="KI968767">
    <property type="protein sequence ID" value="EUN24417.1"/>
    <property type="molecule type" value="Genomic_DNA"/>
</dbReference>
<keyword evidence="3" id="KW-0964">Secreted</keyword>
<evidence type="ECO:0000256" key="6">
    <source>
        <dbReference type="SAM" id="MobiDB-lite"/>
    </source>
</evidence>
<name>W7EJH6_BIPV3</name>
<evidence type="ECO:0000256" key="5">
    <source>
        <dbReference type="ARBA" id="ARBA00038219"/>
    </source>
</evidence>
<accession>W7EJH6</accession>
<keyword evidence="7" id="KW-0472">Membrane</keyword>
<evidence type="ECO:0000256" key="3">
    <source>
        <dbReference type="ARBA" id="ARBA00022525"/>
    </source>
</evidence>
<evidence type="ECO:0000256" key="8">
    <source>
        <dbReference type="SAM" id="SignalP"/>
    </source>
</evidence>
<sequence length="265" mass="26640">MRASALFAPILLAATALGQAVEEGIAPDSPAPNGCETTVDTPFKIGTLENPSLRKRETAQQASDGELFCTLKDGILHDQYGRTGSIVANRQFQFDGPPQAGAIYTGGFSVCKNDSLAIGGSTRWWRCMSGAFGNLYDEWIGAQCHEIRIQAIFDKSSSSSSSSDASKTSSASSDASATESSASGSITSSANSTASLTSGASSSFASATSSSGSESSRSSGSAGSSTSPTGSADAPPANGAAPLLSAAPFAVFGVSAVFLGAALML</sequence>
<dbReference type="GO" id="GO:0009277">
    <property type="term" value="C:fungal-type cell wall"/>
    <property type="evidence" value="ECO:0007669"/>
    <property type="project" value="TreeGrafter"/>
</dbReference>
<evidence type="ECO:0000313" key="10">
    <source>
        <dbReference type="EMBL" id="EUN24417.1"/>
    </source>
</evidence>
<evidence type="ECO:0000256" key="4">
    <source>
        <dbReference type="ARBA" id="ARBA00022729"/>
    </source>
</evidence>
<feature type="region of interest" description="Disordered" evidence="6">
    <location>
        <begin position="157"/>
        <end position="190"/>
    </location>
</feature>
<dbReference type="GO" id="GO:0031505">
    <property type="term" value="P:fungal-type cell wall organization"/>
    <property type="evidence" value="ECO:0007669"/>
    <property type="project" value="TreeGrafter"/>
</dbReference>
<dbReference type="Proteomes" id="UP000054337">
    <property type="component" value="Unassembled WGS sequence"/>
</dbReference>
<evidence type="ECO:0000256" key="1">
    <source>
        <dbReference type="ARBA" id="ARBA00004191"/>
    </source>
</evidence>
<dbReference type="GO" id="GO:0005199">
    <property type="term" value="F:structural constituent of cell wall"/>
    <property type="evidence" value="ECO:0007669"/>
    <property type="project" value="TreeGrafter"/>
</dbReference>
<dbReference type="PANTHER" id="PTHR47254">
    <property type="entry name" value="CELL WALL MANNOPROTEIN CIS3-RELATED"/>
    <property type="match status" value="1"/>
</dbReference>
<keyword evidence="7" id="KW-1133">Transmembrane helix</keyword>
<feature type="compositionally biased region" description="Low complexity" evidence="6">
    <location>
        <begin position="207"/>
        <end position="234"/>
    </location>
</feature>
<feature type="chain" id="PRO_5004891724" description="Cell wall mannoprotein PIR1-like C-terminal domain-containing protein" evidence="8">
    <location>
        <begin position="21"/>
        <end position="265"/>
    </location>
</feature>
<feature type="region of interest" description="Disordered" evidence="6">
    <location>
        <begin position="207"/>
        <end position="236"/>
    </location>
</feature>
<evidence type="ECO:0000256" key="2">
    <source>
        <dbReference type="ARBA" id="ARBA00022512"/>
    </source>
</evidence>
<feature type="domain" description="Cell wall mannoprotein PIR1-like C-terminal" evidence="9">
    <location>
        <begin position="74"/>
        <end position="147"/>
    </location>
</feature>
<dbReference type="AlphaFoldDB" id="W7EJH6"/>
<keyword evidence="11" id="KW-1185">Reference proteome</keyword>
<keyword evidence="2" id="KW-0134">Cell wall</keyword>
<comment type="subcellular location">
    <subcellularLocation>
        <location evidence="1">Secreted</location>
        <location evidence="1">Cell wall</location>
    </subcellularLocation>
</comment>
<feature type="signal peptide" evidence="8">
    <location>
        <begin position="1"/>
        <end position="20"/>
    </location>
</feature>
<keyword evidence="4 8" id="KW-0732">Signal</keyword>
<evidence type="ECO:0000313" key="11">
    <source>
        <dbReference type="Proteomes" id="UP000054337"/>
    </source>
</evidence>
<dbReference type="InterPro" id="IPR054508">
    <property type="entry name" value="PIR1-like_C"/>
</dbReference>
<evidence type="ECO:0000259" key="9">
    <source>
        <dbReference type="Pfam" id="PF22799"/>
    </source>
</evidence>
<dbReference type="PANTHER" id="PTHR47254:SF1">
    <property type="entry name" value="CELL WALL MANNOPROTEIN CIS3-RELATED"/>
    <property type="match status" value="1"/>
</dbReference>
<protein>
    <recommendedName>
        <fullName evidence="9">Cell wall mannoprotein PIR1-like C-terminal domain-containing protein</fullName>
    </recommendedName>
</protein>
<dbReference type="Pfam" id="PF22799">
    <property type="entry name" value="PIR1-like_C"/>
    <property type="match status" value="1"/>
</dbReference>
<keyword evidence="7" id="KW-0812">Transmembrane</keyword>
<dbReference type="InterPro" id="IPR051153">
    <property type="entry name" value="Yeast_CWMannoprotein_PIR"/>
</dbReference>